<sequence length="68" mass="7442">MGLKSNALSIPMTPSLRLPLGDLPNSLSQIFSSRVSPLLLLRKPSLFWNGDWTECLTTAIKNTAITLT</sequence>
<name>A0AAV2DHT0_9ROSI</name>
<protein>
    <submittedName>
        <fullName evidence="1">Uncharacterized protein</fullName>
    </submittedName>
</protein>
<dbReference type="EMBL" id="OZ034816">
    <property type="protein sequence ID" value="CAL1373494.1"/>
    <property type="molecule type" value="Genomic_DNA"/>
</dbReference>
<proteinExistence type="predicted"/>
<evidence type="ECO:0000313" key="2">
    <source>
        <dbReference type="Proteomes" id="UP001497516"/>
    </source>
</evidence>
<organism evidence="1 2">
    <name type="scientific">Linum trigynum</name>
    <dbReference type="NCBI Taxonomy" id="586398"/>
    <lineage>
        <taxon>Eukaryota</taxon>
        <taxon>Viridiplantae</taxon>
        <taxon>Streptophyta</taxon>
        <taxon>Embryophyta</taxon>
        <taxon>Tracheophyta</taxon>
        <taxon>Spermatophyta</taxon>
        <taxon>Magnoliopsida</taxon>
        <taxon>eudicotyledons</taxon>
        <taxon>Gunneridae</taxon>
        <taxon>Pentapetalae</taxon>
        <taxon>rosids</taxon>
        <taxon>fabids</taxon>
        <taxon>Malpighiales</taxon>
        <taxon>Linaceae</taxon>
        <taxon>Linum</taxon>
    </lineage>
</organism>
<accession>A0AAV2DHT0</accession>
<evidence type="ECO:0000313" key="1">
    <source>
        <dbReference type="EMBL" id="CAL1373494.1"/>
    </source>
</evidence>
<reference evidence="1 2" key="1">
    <citation type="submission" date="2024-04" db="EMBL/GenBank/DDBJ databases">
        <authorList>
            <person name="Fracassetti M."/>
        </authorList>
    </citation>
    <scope>NUCLEOTIDE SEQUENCE [LARGE SCALE GENOMIC DNA]</scope>
</reference>
<dbReference type="Proteomes" id="UP001497516">
    <property type="component" value="Chromosome 3"/>
</dbReference>
<gene>
    <name evidence="1" type="ORF">LTRI10_LOCUS15418</name>
</gene>
<dbReference type="AlphaFoldDB" id="A0AAV2DHT0"/>
<keyword evidence="2" id="KW-1185">Reference proteome</keyword>